<accession>A0ABN3F8K3</accession>
<comment type="caution">
    <text evidence="2">The sequence shown here is derived from an EMBL/GenBank/DDBJ whole genome shotgun (WGS) entry which is preliminary data.</text>
</comment>
<keyword evidence="3" id="KW-1185">Reference proteome</keyword>
<protein>
    <submittedName>
        <fullName evidence="2">Uncharacterized protein</fullName>
    </submittedName>
</protein>
<gene>
    <name evidence="2" type="ORF">GCM10010403_07200</name>
</gene>
<evidence type="ECO:0000313" key="2">
    <source>
        <dbReference type="EMBL" id="GAA2320360.1"/>
    </source>
</evidence>
<organism evidence="2 3">
    <name type="scientific">Glycomyces rutgersensis</name>
    <dbReference type="NCBI Taxonomy" id="58115"/>
    <lineage>
        <taxon>Bacteria</taxon>
        <taxon>Bacillati</taxon>
        <taxon>Actinomycetota</taxon>
        <taxon>Actinomycetes</taxon>
        <taxon>Glycomycetales</taxon>
        <taxon>Glycomycetaceae</taxon>
        <taxon>Glycomyces</taxon>
    </lineage>
</organism>
<name>A0ABN3F8K3_9ACTN</name>
<dbReference type="EMBL" id="BAAASX010000001">
    <property type="protein sequence ID" value="GAA2320360.1"/>
    <property type="molecule type" value="Genomic_DNA"/>
</dbReference>
<sequence length="81" mass="9039">MQADYAKPLAETQTRRFSETTALTKQWFQSPWCYRDPQRTTASSKEGVLGGRSPVGITSTGGSVRNEAHEDVWCDREACKA</sequence>
<evidence type="ECO:0000313" key="3">
    <source>
        <dbReference type="Proteomes" id="UP001501584"/>
    </source>
</evidence>
<reference evidence="2 3" key="1">
    <citation type="journal article" date="2019" name="Int. J. Syst. Evol. Microbiol.">
        <title>The Global Catalogue of Microorganisms (GCM) 10K type strain sequencing project: providing services to taxonomists for standard genome sequencing and annotation.</title>
        <authorList>
            <consortium name="The Broad Institute Genomics Platform"/>
            <consortium name="The Broad Institute Genome Sequencing Center for Infectious Disease"/>
            <person name="Wu L."/>
            <person name="Ma J."/>
        </authorList>
    </citation>
    <scope>NUCLEOTIDE SEQUENCE [LARGE SCALE GENOMIC DNA]</scope>
    <source>
        <strain evidence="2 3">JCM 6238</strain>
    </source>
</reference>
<proteinExistence type="predicted"/>
<feature type="region of interest" description="Disordered" evidence="1">
    <location>
        <begin position="39"/>
        <end position="67"/>
    </location>
</feature>
<evidence type="ECO:0000256" key="1">
    <source>
        <dbReference type="SAM" id="MobiDB-lite"/>
    </source>
</evidence>
<dbReference type="Proteomes" id="UP001501584">
    <property type="component" value="Unassembled WGS sequence"/>
</dbReference>